<dbReference type="Proteomes" id="UP000050823">
    <property type="component" value="Unassembled WGS sequence"/>
</dbReference>
<protein>
    <recommendedName>
        <fullName evidence="2 7">Shikimate dehydrogenase (NADP(+))</fullName>
        <shortName evidence="7">SDH</shortName>
        <ecNumber evidence="2 7">1.1.1.25</ecNumber>
    </recommendedName>
</protein>
<keyword evidence="6 7" id="KW-0057">Aromatic amino acid biosynthesis</keyword>
<comment type="subunit">
    <text evidence="7">Homodimer.</text>
</comment>
<dbReference type="Gene3D" id="3.40.50.10860">
    <property type="entry name" value="Leucine Dehydrogenase, chain A, domain 1"/>
    <property type="match status" value="1"/>
</dbReference>
<evidence type="ECO:0000256" key="5">
    <source>
        <dbReference type="ARBA" id="ARBA00023002"/>
    </source>
</evidence>
<feature type="active site" description="Proton acceptor" evidence="7">
    <location>
        <position position="77"/>
    </location>
</feature>
<evidence type="ECO:0000313" key="11">
    <source>
        <dbReference type="Proteomes" id="UP000050823"/>
    </source>
</evidence>
<reference evidence="10 11" key="1">
    <citation type="journal article" date="2015" name="Genome Announc.">
        <title>Expanding the biotechnology potential of lactobacilli through comparative genomics of 213 strains and associated genera.</title>
        <authorList>
            <person name="Sun Z."/>
            <person name="Harris H.M."/>
            <person name="McCann A."/>
            <person name="Guo C."/>
            <person name="Argimon S."/>
            <person name="Zhang W."/>
            <person name="Yang X."/>
            <person name="Jeffery I.B."/>
            <person name="Cooney J.C."/>
            <person name="Kagawa T.F."/>
            <person name="Liu W."/>
            <person name="Song Y."/>
            <person name="Salvetti E."/>
            <person name="Wrobel A."/>
            <person name="Rasinkangas P."/>
            <person name="Parkhill J."/>
            <person name="Rea M.C."/>
            <person name="O'Sullivan O."/>
            <person name="Ritari J."/>
            <person name="Douillard F.P."/>
            <person name="Paul Ross R."/>
            <person name="Yang R."/>
            <person name="Briner A.E."/>
            <person name="Felis G.E."/>
            <person name="de Vos W.M."/>
            <person name="Barrangou R."/>
            <person name="Klaenhammer T.R."/>
            <person name="Caufield P.W."/>
            <person name="Cui Y."/>
            <person name="Zhang H."/>
            <person name="O'Toole P.W."/>
        </authorList>
    </citation>
    <scope>NUCLEOTIDE SEQUENCE [LARGE SCALE GENOMIC DNA]</scope>
    <source>
        <strain evidence="10 11">DSM 20719</strain>
    </source>
</reference>
<dbReference type="GO" id="GO:0050661">
    <property type="term" value="F:NADP binding"/>
    <property type="evidence" value="ECO:0007669"/>
    <property type="project" value="InterPro"/>
</dbReference>
<dbReference type="InterPro" id="IPR046346">
    <property type="entry name" value="Aminoacid_DH-like_N_sf"/>
</dbReference>
<dbReference type="NCBIfam" id="TIGR00507">
    <property type="entry name" value="aroE"/>
    <property type="match status" value="1"/>
</dbReference>
<dbReference type="SUPFAM" id="SSF51735">
    <property type="entry name" value="NAD(P)-binding Rossmann-fold domains"/>
    <property type="match status" value="1"/>
</dbReference>
<feature type="domain" description="SDH C-terminal" evidence="9">
    <location>
        <begin position="262"/>
        <end position="291"/>
    </location>
</feature>
<accession>A0AA89I1T9</accession>
<evidence type="ECO:0000259" key="8">
    <source>
        <dbReference type="Pfam" id="PF08501"/>
    </source>
</evidence>
<proteinExistence type="inferred from homology"/>
<feature type="binding site" evidence="7">
    <location>
        <position position="73"/>
    </location>
    <ligand>
        <name>shikimate</name>
        <dbReference type="ChEBI" id="CHEBI:36208"/>
    </ligand>
</feature>
<dbReference type="SUPFAM" id="SSF53223">
    <property type="entry name" value="Aminoacid dehydrogenase-like, N-terminal domain"/>
    <property type="match status" value="1"/>
</dbReference>
<evidence type="ECO:0000256" key="7">
    <source>
        <dbReference type="HAMAP-Rule" id="MF_00222"/>
    </source>
</evidence>
<dbReference type="AlphaFoldDB" id="A0AA89I1T9"/>
<feature type="binding site" evidence="7">
    <location>
        <position position="239"/>
    </location>
    <ligand>
        <name>NADP(+)</name>
        <dbReference type="ChEBI" id="CHEBI:58349"/>
    </ligand>
</feature>
<feature type="binding site" evidence="7">
    <location>
        <begin position="27"/>
        <end position="29"/>
    </location>
    <ligand>
        <name>shikimate</name>
        <dbReference type="ChEBI" id="CHEBI:36208"/>
    </ligand>
</feature>
<keyword evidence="4 7" id="KW-0521">NADP</keyword>
<dbReference type="InterPro" id="IPR041121">
    <property type="entry name" value="SDH_C"/>
</dbReference>
<evidence type="ECO:0000259" key="9">
    <source>
        <dbReference type="Pfam" id="PF18317"/>
    </source>
</evidence>
<comment type="pathway">
    <text evidence="1 7">Metabolic intermediate biosynthesis; chorismate biosynthesis; chorismate from D-erythrose 4-phosphate and phosphoenolpyruvate: step 4/7.</text>
</comment>
<evidence type="ECO:0000313" key="10">
    <source>
        <dbReference type="EMBL" id="KRM22254.1"/>
    </source>
</evidence>
<feature type="binding site" evidence="7">
    <location>
        <position position="98"/>
    </location>
    <ligand>
        <name>shikimate</name>
        <dbReference type="ChEBI" id="CHEBI:36208"/>
    </ligand>
</feature>
<evidence type="ECO:0000256" key="1">
    <source>
        <dbReference type="ARBA" id="ARBA00004871"/>
    </source>
</evidence>
<dbReference type="InterPro" id="IPR013708">
    <property type="entry name" value="Shikimate_DH-bd_N"/>
</dbReference>
<feature type="binding site" evidence="7">
    <location>
        <position position="269"/>
    </location>
    <ligand>
        <name>shikimate</name>
        <dbReference type="ChEBI" id="CHEBI:36208"/>
    </ligand>
</feature>
<dbReference type="GO" id="GO:0004764">
    <property type="term" value="F:shikimate 3-dehydrogenase (NADP+) activity"/>
    <property type="evidence" value="ECO:0007669"/>
    <property type="project" value="UniProtKB-UniRule"/>
</dbReference>
<evidence type="ECO:0000256" key="4">
    <source>
        <dbReference type="ARBA" id="ARBA00022857"/>
    </source>
</evidence>
<keyword evidence="3 7" id="KW-0028">Amino-acid biosynthesis</keyword>
<dbReference type="EC" id="1.1.1.25" evidence="2 7"/>
<dbReference type="GO" id="GO:0009423">
    <property type="term" value="P:chorismate biosynthetic process"/>
    <property type="evidence" value="ECO:0007669"/>
    <property type="project" value="UniProtKB-UniRule"/>
</dbReference>
<comment type="similarity">
    <text evidence="7">Belongs to the shikimate dehydrogenase family.</text>
</comment>
<dbReference type="PANTHER" id="PTHR21089:SF1">
    <property type="entry name" value="BIFUNCTIONAL 3-DEHYDROQUINATE DEHYDRATASE_SHIKIMATE DEHYDROGENASE, CHLOROPLASTIC"/>
    <property type="match status" value="1"/>
</dbReference>
<dbReference type="EMBL" id="AYZB01000035">
    <property type="protein sequence ID" value="KRM22254.1"/>
    <property type="molecule type" value="Genomic_DNA"/>
</dbReference>
<feature type="binding site" evidence="7">
    <location>
        <position position="262"/>
    </location>
    <ligand>
        <name>NADP(+)</name>
        <dbReference type="ChEBI" id="CHEBI:58349"/>
    </ligand>
</feature>
<evidence type="ECO:0000256" key="6">
    <source>
        <dbReference type="ARBA" id="ARBA00023141"/>
    </source>
</evidence>
<organism evidence="10 11">
    <name type="scientific">Latilactobacillus graminis DSM 20719</name>
    <dbReference type="NCBI Taxonomy" id="1423752"/>
    <lineage>
        <taxon>Bacteria</taxon>
        <taxon>Bacillati</taxon>
        <taxon>Bacillota</taxon>
        <taxon>Bacilli</taxon>
        <taxon>Lactobacillales</taxon>
        <taxon>Lactobacillaceae</taxon>
        <taxon>Latilactobacillus</taxon>
    </lineage>
</organism>
<comment type="caution">
    <text evidence="7">Lacks conserved residue(s) required for the propagation of feature annotation.</text>
</comment>
<dbReference type="InterPro" id="IPR011342">
    <property type="entry name" value="Shikimate_DH"/>
</dbReference>
<evidence type="ECO:0000256" key="3">
    <source>
        <dbReference type="ARBA" id="ARBA00022605"/>
    </source>
</evidence>
<dbReference type="Pfam" id="PF08501">
    <property type="entry name" value="Shikimate_dh_N"/>
    <property type="match status" value="1"/>
</dbReference>
<feature type="domain" description="Shikimate dehydrogenase substrate binding N-terminal" evidence="8">
    <location>
        <begin position="19"/>
        <end position="100"/>
    </location>
</feature>
<comment type="caution">
    <text evidence="10">The sequence shown here is derived from an EMBL/GenBank/DDBJ whole genome shotgun (WGS) entry which is preliminary data.</text>
</comment>
<comment type="catalytic activity">
    <reaction evidence="7">
        <text>shikimate + NADP(+) = 3-dehydroshikimate + NADPH + H(+)</text>
        <dbReference type="Rhea" id="RHEA:17737"/>
        <dbReference type="ChEBI" id="CHEBI:15378"/>
        <dbReference type="ChEBI" id="CHEBI:16630"/>
        <dbReference type="ChEBI" id="CHEBI:36208"/>
        <dbReference type="ChEBI" id="CHEBI:57783"/>
        <dbReference type="ChEBI" id="CHEBI:58349"/>
        <dbReference type="EC" id="1.1.1.25"/>
    </reaction>
</comment>
<dbReference type="InterPro" id="IPR036291">
    <property type="entry name" value="NAD(P)-bd_dom_sf"/>
</dbReference>
<dbReference type="GO" id="GO:0019632">
    <property type="term" value="P:shikimate metabolic process"/>
    <property type="evidence" value="ECO:0007669"/>
    <property type="project" value="InterPro"/>
</dbReference>
<comment type="function">
    <text evidence="7">Involved in the biosynthesis of the chorismate, which leads to the biosynthesis of aromatic amino acids. Catalyzes the reversible NADPH linked reduction of 3-dehydroshikimate (DHSA) to yield shikimate (SA).</text>
</comment>
<name>A0AA89I1T9_9LACO</name>
<dbReference type="HAMAP" id="MF_00222">
    <property type="entry name" value="Shikimate_DH_AroE"/>
    <property type="match status" value="1"/>
</dbReference>
<sequence>MIALEENIMISGHTALYGLVAHPVHHSLSPTIHNLGFKQHQIDARYLAFDSQAPAQEVAQALRALNVAGVNLSTPYKQALLPFMDQLTPTAHLSGAINTVILHSGQLIGTNTDGDGFWRALQKAHPKQIWQEIVVLGAGGAALAVIEAAARYGVQQVHVFKRQNPTYPTVAHRLRQLATQHQITITLQPYVDLELLSKKLARADCLINATSLGMAASPGLPIAKRFIQQTPTTCLVVDLIYAPDQTAFLQLANQSGHITQNGLGMLIEQAALSFEFWTGQVLQTEPIYQTLTSIECPD</sequence>
<dbReference type="Gene3D" id="3.40.50.720">
    <property type="entry name" value="NAD(P)-binding Rossmann-like Domain"/>
    <property type="match status" value="1"/>
</dbReference>
<dbReference type="Pfam" id="PF18317">
    <property type="entry name" value="SDH_C"/>
    <property type="match status" value="1"/>
</dbReference>
<dbReference type="CDD" id="cd01065">
    <property type="entry name" value="NAD_bind_Shikimate_DH"/>
    <property type="match status" value="1"/>
</dbReference>
<gene>
    <name evidence="7" type="primary">aroE</name>
    <name evidence="10" type="ORF">FC90_GL000853</name>
</gene>
<feature type="binding site" evidence="7">
    <location>
        <begin position="137"/>
        <end position="141"/>
    </location>
    <ligand>
        <name>NADP(+)</name>
        <dbReference type="ChEBI" id="CHEBI:58349"/>
    </ligand>
</feature>
<dbReference type="PANTHER" id="PTHR21089">
    <property type="entry name" value="SHIKIMATE DEHYDROGENASE"/>
    <property type="match status" value="1"/>
</dbReference>
<feature type="binding site" evidence="7">
    <location>
        <position position="241"/>
    </location>
    <ligand>
        <name>shikimate</name>
        <dbReference type="ChEBI" id="CHEBI:36208"/>
    </ligand>
</feature>
<dbReference type="InterPro" id="IPR022893">
    <property type="entry name" value="Shikimate_DH_fam"/>
</dbReference>
<dbReference type="GO" id="GO:0008652">
    <property type="term" value="P:amino acid biosynthetic process"/>
    <property type="evidence" value="ECO:0007669"/>
    <property type="project" value="UniProtKB-KW"/>
</dbReference>
<keyword evidence="5 7" id="KW-0560">Oxidoreductase</keyword>
<evidence type="ECO:0000256" key="2">
    <source>
        <dbReference type="ARBA" id="ARBA00012962"/>
    </source>
</evidence>
<dbReference type="GO" id="GO:0009073">
    <property type="term" value="P:aromatic amino acid family biosynthetic process"/>
    <property type="evidence" value="ECO:0007669"/>
    <property type="project" value="UniProtKB-KW"/>
</dbReference>
<feature type="binding site" evidence="7">
    <location>
        <position position="113"/>
    </location>
    <ligand>
        <name>shikimate</name>
        <dbReference type="ChEBI" id="CHEBI:36208"/>
    </ligand>
</feature>